<sequence length="134" mass="16003">MSDKSSLLKRLVIKMNVWVKLPEGENIFTLLRILMQVTLFLSTAWRESHASHYDRVVPKRKYLRFLRWVEAEMVSPEVENEKWRRLLLHWMYDALNVSTDGREEDFFPEMEYSGSVVVSIPDDVKDFNETLYDT</sequence>
<evidence type="ECO:0000313" key="2">
    <source>
        <dbReference type="Proteomes" id="UP001151760"/>
    </source>
</evidence>
<reference evidence="1" key="2">
    <citation type="submission" date="2022-01" db="EMBL/GenBank/DDBJ databases">
        <authorList>
            <person name="Yamashiro T."/>
            <person name="Shiraishi A."/>
            <person name="Satake H."/>
            <person name="Nakayama K."/>
        </authorList>
    </citation>
    <scope>NUCLEOTIDE SEQUENCE</scope>
</reference>
<proteinExistence type="predicted"/>
<reference evidence="1" key="1">
    <citation type="journal article" date="2022" name="Int. J. Mol. Sci.">
        <title>Draft Genome of Tanacetum Coccineum: Genomic Comparison of Closely Related Tanacetum-Family Plants.</title>
        <authorList>
            <person name="Yamashiro T."/>
            <person name="Shiraishi A."/>
            <person name="Nakayama K."/>
            <person name="Satake H."/>
        </authorList>
    </citation>
    <scope>NUCLEOTIDE SEQUENCE</scope>
</reference>
<comment type="caution">
    <text evidence="1">The sequence shown here is derived from an EMBL/GenBank/DDBJ whole genome shotgun (WGS) entry which is preliminary data.</text>
</comment>
<protein>
    <submittedName>
        <fullName evidence="1">Uncharacterized protein</fullName>
    </submittedName>
</protein>
<dbReference type="Proteomes" id="UP001151760">
    <property type="component" value="Unassembled WGS sequence"/>
</dbReference>
<organism evidence="1 2">
    <name type="scientific">Tanacetum coccineum</name>
    <dbReference type="NCBI Taxonomy" id="301880"/>
    <lineage>
        <taxon>Eukaryota</taxon>
        <taxon>Viridiplantae</taxon>
        <taxon>Streptophyta</taxon>
        <taxon>Embryophyta</taxon>
        <taxon>Tracheophyta</taxon>
        <taxon>Spermatophyta</taxon>
        <taxon>Magnoliopsida</taxon>
        <taxon>eudicotyledons</taxon>
        <taxon>Gunneridae</taxon>
        <taxon>Pentapetalae</taxon>
        <taxon>asterids</taxon>
        <taxon>campanulids</taxon>
        <taxon>Asterales</taxon>
        <taxon>Asteraceae</taxon>
        <taxon>Asteroideae</taxon>
        <taxon>Anthemideae</taxon>
        <taxon>Anthemidinae</taxon>
        <taxon>Tanacetum</taxon>
    </lineage>
</organism>
<evidence type="ECO:0000313" key="1">
    <source>
        <dbReference type="EMBL" id="GJT21889.1"/>
    </source>
</evidence>
<name>A0ABQ5C5R6_9ASTR</name>
<gene>
    <name evidence="1" type="ORF">Tco_0891826</name>
</gene>
<accession>A0ABQ5C5R6</accession>
<dbReference type="EMBL" id="BQNB010013925">
    <property type="protein sequence ID" value="GJT21889.1"/>
    <property type="molecule type" value="Genomic_DNA"/>
</dbReference>
<keyword evidence="2" id="KW-1185">Reference proteome</keyword>